<name>A0A1V2A4U9_9BACI</name>
<reference evidence="2 3" key="1">
    <citation type="submission" date="2016-12" db="EMBL/GenBank/DDBJ databases">
        <title>Domibacillus sp. SAB 38T whole genome sequencing.</title>
        <authorList>
            <person name="Verma A."/>
            <person name="Ojha A.K."/>
            <person name="Krishnamurthi S."/>
        </authorList>
    </citation>
    <scope>NUCLEOTIDE SEQUENCE [LARGE SCALE GENOMIC DNA]</scope>
    <source>
        <strain evidence="2 3">SAB 38</strain>
    </source>
</reference>
<keyword evidence="1" id="KW-0472">Membrane</keyword>
<evidence type="ECO:0000313" key="3">
    <source>
        <dbReference type="Proteomes" id="UP000188613"/>
    </source>
</evidence>
<keyword evidence="1" id="KW-1133">Transmembrane helix</keyword>
<comment type="caution">
    <text evidence="2">The sequence shown here is derived from an EMBL/GenBank/DDBJ whole genome shotgun (WGS) entry which is preliminary data.</text>
</comment>
<feature type="transmembrane region" description="Helical" evidence="1">
    <location>
        <begin position="102"/>
        <end position="120"/>
    </location>
</feature>
<protein>
    <recommendedName>
        <fullName evidence="4">ABC transporter permease</fullName>
    </recommendedName>
</protein>
<dbReference type="OrthoDB" id="9813172at2"/>
<dbReference type="AlphaFoldDB" id="A0A1V2A4U9"/>
<keyword evidence="3" id="KW-1185">Reference proteome</keyword>
<feature type="transmembrane region" description="Helical" evidence="1">
    <location>
        <begin position="49"/>
        <end position="67"/>
    </location>
</feature>
<dbReference type="RefSeq" id="WP_076767610.1">
    <property type="nucleotide sequence ID" value="NZ_MSFI01000026.1"/>
</dbReference>
<keyword evidence="1" id="KW-0812">Transmembrane</keyword>
<evidence type="ECO:0000256" key="1">
    <source>
        <dbReference type="SAM" id="Phobius"/>
    </source>
</evidence>
<sequence>MNWFGESYERYDFSMFSASHISVLAFVIFLICFLYKYKERVQLTGLRKVEVGTAVFLLLIEAVYHIWMIVNGNWYTSHAIPLELCSISLFLGVFLLFTEKKIVYEILLFTGLLGASQALITPELKYDFPHFRFFHFFIVHIFVFSIPLYFTWVKGFRPTMYSIVKLMIFLNVLMPFVMIVNKLTGGNYMYLSRKPESASLLDLLGPYPWYIASLELLAFSLSIVIWLLLRKREAAEPVEKNFRRRA</sequence>
<feature type="transmembrane region" description="Helical" evidence="1">
    <location>
        <begin position="20"/>
        <end position="37"/>
    </location>
</feature>
<evidence type="ECO:0000313" key="2">
    <source>
        <dbReference type="EMBL" id="OMP66038.1"/>
    </source>
</evidence>
<accession>A0A1V2A4U9</accession>
<gene>
    <name evidence="2" type="ORF">BTO28_14705</name>
</gene>
<dbReference type="InterPro" id="IPR011737">
    <property type="entry name" value="CHP02206_TP0381"/>
</dbReference>
<dbReference type="Pfam" id="PF14808">
    <property type="entry name" value="TMEM164"/>
    <property type="match status" value="1"/>
</dbReference>
<feature type="transmembrane region" description="Helical" evidence="1">
    <location>
        <begin position="132"/>
        <end position="150"/>
    </location>
</feature>
<feature type="transmembrane region" description="Helical" evidence="1">
    <location>
        <begin position="207"/>
        <end position="229"/>
    </location>
</feature>
<evidence type="ECO:0008006" key="4">
    <source>
        <dbReference type="Google" id="ProtNLM"/>
    </source>
</evidence>
<dbReference type="STRING" id="1714355.BTO28_14705"/>
<dbReference type="NCBIfam" id="TIGR02206">
    <property type="entry name" value="intg_mem_TP0381"/>
    <property type="match status" value="1"/>
</dbReference>
<feature type="transmembrane region" description="Helical" evidence="1">
    <location>
        <begin position="79"/>
        <end position="97"/>
    </location>
</feature>
<dbReference type="EMBL" id="MSFI01000026">
    <property type="protein sequence ID" value="OMP66038.1"/>
    <property type="molecule type" value="Genomic_DNA"/>
</dbReference>
<proteinExistence type="predicted"/>
<dbReference type="Proteomes" id="UP000188613">
    <property type="component" value="Unassembled WGS sequence"/>
</dbReference>
<feature type="transmembrane region" description="Helical" evidence="1">
    <location>
        <begin position="162"/>
        <end position="180"/>
    </location>
</feature>
<organism evidence="2 3">
    <name type="scientific">Domibacillus epiphyticus</name>
    <dbReference type="NCBI Taxonomy" id="1714355"/>
    <lineage>
        <taxon>Bacteria</taxon>
        <taxon>Bacillati</taxon>
        <taxon>Bacillota</taxon>
        <taxon>Bacilli</taxon>
        <taxon>Bacillales</taxon>
        <taxon>Bacillaceae</taxon>
        <taxon>Domibacillus</taxon>
    </lineage>
</organism>